<evidence type="ECO:0000256" key="8">
    <source>
        <dbReference type="ARBA" id="ARBA00022898"/>
    </source>
</evidence>
<evidence type="ECO:0000313" key="14">
    <source>
        <dbReference type="Proteomes" id="UP000475325"/>
    </source>
</evidence>
<dbReference type="EC" id="2.6.1.9" evidence="4"/>
<evidence type="ECO:0000256" key="2">
    <source>
        <dbReference type="ARBA" id="ARBA00005011"/>
    </source>
</evidence>
<evidence type="ECO:0000256" key="10">
    <source>
        <dbReference type="ARBA" id="ARBA00030262"/>
    </source>
</evidence>
<dbReference type="PROSITE" id="PS00599">
    <property type="entry name" value="AA_TRANSFER_CLASS_2"/>
    <property type="match status" value="1"/>
</dbReference>
<evidence type="ECO:0000256" key="4">
    <source>
        <dbReference type="ARBA" id="ARBA00012748"/>
    </source>
</evidence>
<evidence type="ECO:0000256" key="7">
    <source>
        <dbReference type="ARBA" id="ARBA00022679"/>
    </source>
</evidence>
<evidence type="ECO:0000259" key="12">
    <source>
        <dbReference type="Pfam" id="PF00155"/>
    </source>
</evidence>
<dbReference type="Gene3D" id="3.90.1150.10">
    <property type="entry name" value="Aspartate Aminotransferase, domain 1"/>
    <property type="match status" value="1"/>
</dbReference>
<keyword evidence="5" id="KW-0032">Aminotransferase</keyword>
<evidence type="ECO:0000313" key="13">
    <source>
        <dbReference type="EMBL" id="KAF3110466.1"/>
    </source>
</evidence>
<dbReference type="CDD" id="cd00609">
    <property type="entry name" value="AAT_like"/>
    <property type="match status" value="1"/>
</dbReference>
<dbReference type="GO" id="GO:0030170">
    <property type="term" value="F:pyridoxal phosphate binding"/>
    <property type="evidence" value="ECO:0007669"/>
    <property type="project" value="InterPro"/>
</dbReference>
<organism evidence="13 14">
    <name type="scientific">Orbilia oligospora</name>
    <name type="common">Nematode-trapping fungus</name>
    <name type="synonym">Arthrobotrys oligospora</name>
    <dbReference type="NCBI Taxonomy" id="2813651"/>
    <lineage>
        <taxon>Eukaryota</taxon>
        <taxon>Fungi</taxon>
        <taxon>Dikarya</taxon>
        <taxon>Ascomycota</taxon>
        <taxon>Pezizomycotina</taxon>
        <taxon>Orbiliomycetes</taxon>
        <taxon>Orbiliales</taxon>
        <taxon>Orbiliaceae</taxon>
        <taxon>Orbilia</taxon>
    </lineage>
</organism>
<evidence type="ECO:0000256" key="9">
    <source>
        <dbReference type="ARBA" id="ARBA00023102"/>
    </source>
</evidence>
<dbReference type="InterPro" id="IPR015421">
    <property type="entry name" value="PyrdxlP-dep_Trfase_major"/>
</dbReference>
<keyword evidence="6" id="KW-0028">Amino-acid biosynthesis</keyword>
<evidence type="ECO:0000256" key="1">
    <source>
        <dbReference type="ARBA" id="ARBA00001933"/>
    </source>
</evidence>
<dbReference type="SUPFAM" id="SSF53383">
    <property type="entry name" value="PLP-dependent transferases"/>
    <property type="match status" value="1"/>
</dbReference>
<dbReference type="GO" id="GO:0000105">
    <property type="term" value="P:L-histidine biosynthetic process"/>
    <property type="evidence" value="ECO:0007669"/>
    <property type="project" value="UniProtKB-KW"/>
</dbReference>
<dbReference type="AlphaFoldDB" id="A0A7C8JLL9"/>
<dbReference type="HAMAP" id="MF_01023">
    <property type="entry name" value="HisC_aminotrans_2"/>
    <property type="match status" value="1"/>
</dbReference>
<evidence type="ECO:0000256" key="5">
    <source>
        <dbReference type="ARBA" id="ARBA00022576"/>
    </source>
</evidence>
<dbReference type="InterPro" id="IPR005861">
    <property type="entry name" value="HisP_aminotrans"/>
</dbReference>
<evidence type="ECO:0000256" key="3">
    <source>
        <dbReference type="ARBA" id="ARBA00008392"/>
    </source>
</evidence>
<keyword evidence="7" id="KW-0808">Transferase</keyword>
<dbReference type="GO" id="GO:0004400">
    <property type="term" value="F:histidinol-phosphate transaminase activity"/>
    <property type="evidence" value="ECO:0007669"/>
    <property type="project" value="UniProtKB-EC"/>
</dbReference>
<gene>
    <name evidence="13" type="primary">HIS5_1</name>
    <name evidence="13" type="ORF">TWF102_008051</name>
</gene>
<dbReference type="PANTHER" id="PTHR42885:SF2">
    <property type="entry name" value="HISTIDINOL-PHOSPHATE AMINOTRANSFERASE"/>
    <property type="match status" value="1"/>
</dbReference>
<dbReference type="Proteomes" id="UP000475325">
    <property type="component" value="Unassembled WGS sequence"/>
</dbReference>
<dbReference type="PANTHER" id="PTHR42885">
    <property type="entry name" value="HISTIDINOL-PHOSPHATE AMINOTRANSFERASE-RELATED"/>
    <property type="match status" value="1"/>
</dbReference>
<dbReference type="InterPro" id="IPR004839">
    <property type="entry name" value="Aminotransferase_I/II_large"/>
</dbReference>
<sequence length="451" mass="49619">MTPTVSPSSDLKKAPNTLNGLTIKLVNCQHPNFKNNNTFRKPDVTMGGVAFNLETCARPNIVALQPYRCARDDYKDDGSNTLLDANENSYGPSLSIDLSANHEVNGSTLRLAGLNRYPDPHQIELKQLLCDLRQVASSPATLRPDNIFVGVGSDEAIDGLIRCFCVPGIDKILVCPPTYGMYTVAAQVNDVEVVKVPLEIEGESPSFDIQPVKIKEELEGDPRIKMVYICSPGNPTGKLVDPGRLKELLEYNWNGVVVLDEAYIDFANHGKSLAHWVNDYPNLVVMQTLSKAFGMAGIRLGFAFAPSRIAGLLNNLKAPYNVSSLTSALAIQAVSRAGLEVMRSHRELIVSQRERLVRELPKISRVGRFLGGFDANFLLVEMLDRPKSLGGHPDNQTARVIYSQLAEAKGIVVRYRGNELGCTGCLRITIGTENETTKLLEKLEEVFREIP</sequence>
<proteinExistence type="inferred from homology"/>
<comment type="similarity">
    <text evidence="3">Belongs to the class-II pyridoxal-phosphate-dependent aminotransferase family.</text>
</comment>
<dbReference type="Gene3D" id="3.40.640.10">
    <property type="entry name" value="Type I PLP-dependent aspartate aminotransferase-like (Major domain)"/>
    <property type="match status" value="1"/>
</dbReference>
<protein>
    <recommendedName>
        <fullName evidence="4">histidinol-phosphate transaminase</fullName>
        <ecNumber evidence="4">2.6.1.9</ecNumber>
    </recommendedName>
    <alternativeName>
        <fullName evidence="10">Imidazole acetol-phosphate transaminase</fullName>
    </alternativeName>
</protein>
<name>A0A7C8JLL9_ORBOL</name>
<accession>A0A7C8JLL9</accession>
<keyword evidence="8" id="KW-0663">Pyridoxal phosphate</keyword>
<dbReference type="NCBIfam" id="TIGR01141">
    <property type="entry name" value="hisC"/>
    <property type="match status" value="1"/>
</dbReference>
<evidence type="ECO:0000256" key="11">
    <source>
        <dbReference type="ARBA" id="ARBA00047481"/>
    </source>
</evidence>
<comment type="catalytic activity">
    <reaction evidence="11">
        <text>L-histidinol phosphate + 2-oxoglutarate = 3-(imidazol-4-yl)-2-oxopropyl phosphate + L-glutamate</text>
        <dbReference type="Rhea" id="RHEA:23744"/>
        <dbReference type="ChEBI" id="CHEBI:16810"/>
        <dbReference type="ChEBI" id="CHEBI:29985"/>
        <dbReference type="ChEBI" id="CHEBI:57766"/>
        <dbReference type="ChEBI" id="CHEBI:57980"/>
        <dbReference type="EC" id="2.6.1.9"/>
    </reaction>
</comment>
<dbReference type="EMBL" id="WIQW01000005">
    <property type="protein sequence ID" value="KAF3110466.1"/>
    <property type="molecule type" value="Genomic_DNA"/>
</dbReference>
<dbReference type="InterPro" id="IPR001917">
    <property type="entry name" value="Aminotrans_II_pyridoxalP_BS"/>
</dbReference>
<keyword evidence="9" id="KW-0368">Histidine biosynthesis</keyword>
<feature type="domain" description="Aminotransferase class I/classII large" evidence="12">
    <location>
        <begin position="82"/>
        <end position="443"/>
    </location>
</feature>
<comment type="cofactor">
    <cofactor evidence="1">
        <name>pyridoxal 5'-phosphate</name>
        <dbReference type="ChEBI" id="CHEBI:597326"/>
    </cofactor>
</comment>
<dbReference type="InterPro" id="IPR015422">
    <property type="entry name" value="PyrdxlP-dep_Trfase_small"/>
</dbReference>
<dbReference type="InterPro" id="IPR015424">
    <property type="entry name" value="PyrdxlP-dep_Trfase"/>
</dbReference>
<comment type="caution">
    <text evidence="13">The sequence shown here is derived from an EMBL/GenBank/DDBJ whole genome shotgun (WGS) entry which is preliminary data.</text>
</comment>
<dbReference type="Pfam" id="PF00155">
    <property type="entry name" value="Aminotran_1_2"/>
    <property type="match status" value="1"/>
</dbReference>
<reference evidence="13 14" key="1">
    <citation type="submission" date="2019-06" db="EMBL/GenBank/DDBJ databases">
        <authorList>
            <person name="Palmer J.M."/>
        </authorList>
    </citation>
    <scope>NUCLEOTIDE SEQUENCE [LARGE SCALE GENOMIC DNA]</scope>
    <source>
        <strain evidence="13 14">TWF102</strain>
    </source>
</reference>
<evidence type="ECO:0000256" key="6">
    <source>
        <dbReference type="ARBA" id="ARBA00022605"/>
    </source>
</evidence>
<comment type="pathway">
    <text evidence="2">Amino-acid biosynthesis; L-histidine biosynthesis; L-histidine from 5-phospho-alpha-D-ribose 1-diphosphate: step 7/9.</text>
</comment>